<dbReference type="Gene3D" id="1.20.1720.10">
    <property type="entry name" value="Multidrug resistance protein D"/>
    <property type="match status" value="1"/>
</dbReference>
<protein>
    <submittedName>
        <fullName evidence="9">Major facilitator superfamily domain-containing protein</fullName>
    </submittedName>
</protein>
<dbReference type="Proteomes" id="UP001172155">
    <property type="component" value="Unassembled WGS sequence"/>
</dbReference>
<feature type="transmembrane region" description="Helical" evidence="7">
    <location>
        <begin position="440"/>
        <end position="459"/>
    </location>
</feature>
<keyword evidence="5 7" id="KW-0472">Membrane</keyword>
<dbReference type="Gene3D" id="1.20.1250.20">
    <property type="entry name" value="MFS general substrate transporter like domains"/>
    <property type="match status" value="1"/>
</dbReference>
<reference evidence="9" key="1">
    <citation type="submission" date="2023-06" db="EMBL/GenBank/DDBJ databases">
        <title>Genome-scale phylogeny and comparative genomics of the fungal order Sordariales.</title>
        <authorList>
            <consortium name="Lawrence Berkeley National Laboratory"/>
            <person name="Hensen N."/>
            <person name="Bonometti L."/>
            <person name="Westerberg I."/>
            <person name="Brannstrom I.O."/>
            <person name="Guillou S."/>
            <person name="Cros-Aarteil S."/>
            <person name="Calhoun S."/>
            <person name="Haridas S."/>
            <person name="Kuo A."/>
            <person name="Mondo S."/>
            <person name="Pangilinan J."/>
            <person name="Riley R."/>
            <person name="LaButti K."/>
            <person name="Andreopoulos B."/>
            <person name="Lipzen A."/>
            <person name="Chen C."/>
            <person name="Yanf M."/>
            <person name="Daum C."/>
            <person name="Ng V."/>
            <person name="Clum A."/>
            <person name="Steindorff A."/>
            <person name="Ohm R."/>
            <person name="Martin F."/>
            <person name="Silar P."/>
            <person name="Natvig D."/>
            <person name="Lalanne C."/>
            <person name="Gautier V."/>
            <person name="Ament-velasquez S.L."/>
            <person name="Kruys A."/>
            <person name="Hutchinson M.I."/>
            <person name="Powell A.J."/>
            <person name="Barry K."/>
            <person name="Miller A.N."/>
            <person name="Grigoriev I.V."/>
            <person name="Debuchy R."/>
            <person name="Gladieux P."/>
            <person name="Thoren M.H."/>
            <person name="Johannesson H."/>
        </authorList>
    </citation>
    <scope>NUCLEOTIDE SEQUENCE</scope>
    <source>
        <strain evidence="9">SMH3187-1</strain>
    </source>
</reference>
<dbReference type="SUPFAM" id="SSF103473">
    <property type="entry name" value="MFS general substrate transporter"/>
    <property type="match status" value="1"/>
</dbReference>
<evidence type="ECO:0000256" key="4">
    <source>
        <dbReference type="ARBA" id="ARBA00022989"/>
    </source>
</evidence>
<keyword evidence="3 7" id="KW-0812">Transmembrane</keyword>
<feature type="transmembrane region" description="Helical" evidence="7">
    <location>
        <begin position="330"/>
        <end position="351"/>
    </location>
</feature>
<accession>A0AA40ELH4</accession>
<keyword evidence="10" id="KW-1185">Reference proteome</keyword>
<feature type="transmembrane region" description="Helical" evidence="7">
    <location>
        <begin position="598"/>
        <end position="618"/>
    </location>
</feature>
<dbReference type="CDD" id="cd17502">
    <property type="entry name" value="MFS_Azr1_MDR_like"/>
    <property type="match status" value="1"/>
</dbReference>
<sequence length="635" mass="68190">MVSALRTAKLAGRPHWIPLCWVFPSRARPLIRRGGPGSCVDKLNLRTSVGYTLQPPVLPFPPPAEPLPYLTDMAEPTPPTQPSRGSDTESQQATLMAEKKTPSITGSETDQPTKNVEVLSTKEEEEYPTGLRLFIPVAAVMMTVFLTSLDQTIVGTAIPKITNDFGGLEDVAWYGSAYFLCFGGFQSAFGKAFKYFPLKETFLLSVFIFEVGSLLCGVAPNSTAFIIGRAIAGFGGAGIAIGGTVILAFVSEPKKRPMFMGLVGVTYTIAAIVGPLLGGAFSDRVTWRWCFYINLPVGGVTIPLMYIFFQTPKHAKPVDAPLKEKLLQMDPVGCALAMGAIISYLLALQYAGITHAWNSSVVIGLLVGCVAIFVAMGFWQVYQGEYAMLPVRLLRKRSIWAPGTVQFFFAGCYFLLLYYLPIYFQSIKGKSAIDSGVANLPLVVAGCLAILAGGIAVTTTRHATPYSVIFAAVTTVGCGLLYTLDIDTSTAKWIGYQILLGVGIAFPFQNGLNIAQAWSTPEDMSTTTSTVYFFQIIGGAFSISAAQSAFANTLLRRLAETAPEIPPMLVIGTGAGDLRTVFSPEQLPFVISAYMDGIRVSFAVALAMAGVSFLLAFLQPWKRLPSGGGDAMVMA</sequence>
<dbReference type="PROSITE" id="PS50850">
    <property type="entry name" value="MFS"/>
    <property type="match status" value="1"/>
</dbReference>
<feature type="transmembrane region" description="Helical" evidence="7">
    <location>
        <begin position="201"/>
        <end position="220"/>
    </location>
</feature>
<feature type="transmembrane region" description="Helical" evidence="7">
    <location>
        <begin position="357"/>
        <end position="379"/>
    </location>
</feature>
<feature type="transmembrane region" description="Helical" evidence="7">
    <location>
        <begin position="496"/>
        <end position="518"/>
    </location>
</feature>
<name>A0AA40ELH4_9PEZI</name>
<feature type="compositionally biased region" description="Polar residues" evidence="6">
    <location>
        <begin position="102"/>
        <end position="114"/>
    </location>
</feature>
<comment type="caution">
    <text evidence="9">The sequence shown here is derived from an EMBL/GenBank/DDBJ whole genome shotgun (WGS) entry which is preliminary data.</text>
</comment>
<evidence type="ECO:0000313" key="10">
    <source>
        <dbReference type="Proteomes" id="UP001172155"/>
    </source>
</evidence>
<evidence type="ECO:0000259" key="8">
    <source>
        <dbReference type="PROSITE" id="PS50850"/>
    </source>
</evidence>
<dbReference type="GO" id="GO:0005886">
    <property type="term" value="C:plasma membrane"/>
    <property type="evidence" value="ECO:0007669"/>
    <property type="project" value="TreeGrafter"/>
</dbReference>
<comment type="subcellular location">
    <subcellularLocation>
        <location evidence="1">Membrane</location>
        <topology evidence="1">Multi-pass membrane protein</topology>
    </subcellularLocation>
</comment>
<feature type="transmembrane region" description="Helical" evidence="7">
    <location>
        <begin position="530"/>
        <end position="550"/>
    </location>
</feature>
<keyword evidence="4 7" id="KW-1133">Transmembrane helix</keyword>
<dbReference type="GO" id="GO:0022857">
    <property type="term" value="F:transmembrane transporter activity"/>
    <property type="evidence" value="ECO:0007669"/>
    <property type="project" value="InterPro"/>
</dbReference>
<organism evidence="9 10">
    <name type="scientific">Schizothecium vesticola</name>
    <dbReference type="NCBI Taxonomy" id="314040"/>
    <lineage>
        <taxon>Eukaryota</taxon>
        <taxon>Fungi</taxon>
        <taxon>Dikarya</taxon>
        <taxon>Ascomycota</taxon>
        <taxon>Pezizomycotina</taxon>
        <taxon>Sordariomycetes</taxon>
        <taxon>Sordariomycetidae</taxon>
        <taxon>Sordariales</taxon>
        <taxon>Schizotheciaceae</taxon>
        <taxon>Schizothecium</taxon>
    </lineage>
</organism>
<feature type="transmembrane region" description="Helical" evidence="7">
    <location>
        <begin position="257"/>
        <end position="277"/>
    </location>
</feature>
<dbReference type="AlphaFoldDB" id="A0AA40ELH4"/>
<feature type="domain" description="Major facilitator superfamily (MFS) profile" evidence="8">
    <location>
        <begin position="136"/>
        <end position="624"/>
    </location>
</feature>
<evidence type="ECO:0000256" key="7">
    <source>
        <dbReference type="SAM" id="Phobius"/>
    </source>
</evidence>
<keyword evidence="2" id="KW-0813">Transport</keyword>
<feature type="transmembrane region" description="Helical" evidence="7">
    <location>
        <begin position="399"/>
        <end position="420"/>
    </location>
</feature>
<dbReference type="InterPro" id="IPR011701">
    <property type="entry name" value="MFS"/>
</dbReference>
<dbReference type="PANTHER" id="PTHR23501">
    <property type="entry name" value="MAJOR FACILITATOR SUPERFAMILY"/>
    <property type="match status" value="1"/>
</dbReference>
<dbReference type="Pfam" id="PF07690">
    <property type="entry name" value="MFS_1"/>
    <property type="match status" value="1"/>
</dbReference>
<proteinExistence type="predicted"/>
<evidence type="ECO:0000256" key="2">
    <source>
        <dbReference type="ARBA" id="ARBA00022448"/>
    </source>
</evidence>
<gene>
    <name evidence="9" type="ORF">B0T18DRAFT_354264</name>
</gene>
<feature type="transmembrane region" description="Helical" evidence="7">
    <location>
        <begin position="466"/>
        <end position="484"/>
    </location>
</feature>
<feature type="transmembrane region" description="Helical" evidence="7">
    <location>
        <begin position="289"/>
        <end position="309"/>
    </location>
</feature>
<evidence type="ECO:0000256" key="1">
    <source>
        <dbReference type="ARBA" id="ARBA00004141"/>
    </source>
</evidence>
<feature type="compositionally biased region" description="Polar residues" evidence="6">
    <location>
        <begin position="82"/>
        <end position="94"/>
    </location>
</feature>
<evidence type="ECO:0000256" key="3">
    <source>
        <dbReference type="ARBA" id="ARBA00022692"/>
    </source>
</evidence>
<dbReference type="PANTHER" id="PTHR23501:SF177">
    <property type="entry name" value="MAJOR FACILITATOR SUPERFAMILY (MFS) PROFILE DOMAIN-CONTAINING PROTEIN-RELATED"/>
    <property type="match status" value="1"/>
</dbReference>
<evidence type="ECO:0000256" key="6">
    <source>
        <dbReference type="SAM" id="MobiDB-lite"/>
    </source>
</evidence>
<dbReference type="InterPro" id="IPR020846">
    <property type="entry name" value="MFS_dom"/>
</dbReference>
<feature type="region of interest" description="Disordered" evidence="6">
    <location>
        <begin position="62"/>
        <end position="115"/>
    </location>
</feature>
<dbReference type="FunFam" id="1.20.1250.20:FF:000196">
    <property type="entry name" value="MFS toxin efflux pump (AflT)"/>
    <property type="match status" value="1"/>
</dbReference>
<feature type="transmembrane region" description="Helical" evidence="7">
    <location>
        <begin position="226"/>
        <end position="250"/>
    </location>
</feature>
<dbReference type="FunFam" id="1.20.1720.10:FF:000012">
    <property type="entry name" value="MFS toxin efflux pump (AflT)"/>
    <property type="match status" value="1"/>
</dbReference>
<evidence type="ECO:0000256" key="5">
    <source>
        <dbReference type="ARBA" id="ARBA00023136"/>
    </source>
</evidence>
<evidence type="ECO:0000313" key="9">
    <source>
        <dbReference type="EMBL" id="KAK0741518.1"/>
    </source>
</evidence>
<dbReference type="EMBL" id="JAUKUD010000006">
    <property type="protein sequence ID" value="KAK0741518.1"/>
    <property type="molecule type" value="Genomic_DNA"/>
</dbReference>
<dbReference type="InterPro" id="IPR036259">
    <property type="entry name" value="MFS_trans_sf"/>
</dbReference>